<sequence length="98" mass="11271">MLLLLTSGDIEENPGPGVEQMIQTILENQAKSDRRLDAIKEEISGLSSKTDRLTEILEVFQEMKAKIDFLETAVQDQAHRLTELENRSRREQPSGFWR</sequence>
<reference evidence="1 2" key="1">
    <citation type="journal article" date="2020" name="Cell">
        <title>Large-Scale Comparative Analyses of Tick Genomes Elucidate Their Genetic Diversity and Vector Capacities.</title>
        <authorList>
            <consortium name="Tick Genome and Microbiome Consortium (TIGMIC)"/>
            <person name="Jia N."/>
            <person name="Wang J."/>
            <person name="Shi W."/>
            <person name="Du L."/>
            <person name="Sun Y."/>
            <person name="Zhan W."/>
            <person name="Jiang J.F."/>
            <person name="Wang Q."/>
            <person name="Zhang B."/>
            <person name="Ji P."/>
            <person name="Bell-Sakyi L."/>
            <person name="Cui X.M."/>
            <person name="Yuan T.T."/>
            <person name="Jiang B.G."/>
            <person name="Yang W.F."/>
            <person name="Lam T.T."/>
            <person name="Chang Q.C."/>
            <person name="Ding S.J."/>
            <person name="Wang X.J."/>
            <person name="Zhu J.G."/>
            <person name="Ruan X.D."/>
            <person name="Zhao L."/>
            <person name="Wei J.T."/>
            <person name="Ye R.Z."/>
            <person name="Que T.C."/>
            <person name="Du C.H."/>
            <person name="Zhou Y.H."/>
            <person name="Cheng J.X."/>
            <person name="Dai P.F."/>
            <person name="Guo W.B."/>
            <person name="Han X.H."/>
            <person name="Huang E.J."/>
            <person name="Li L.F."/>
            <person name="Wei W."/>
            <person name="Gao Y.C."/>
            <person name="Liu J.Z."/>
            <person name="Shao H.Z."/>
            <person name="Wang X."/>
            <person name="Wang C.C."/>
            <person name="Yang T.C."/>
            <person name="Huo Q.B."/>
            <person name="Li W."/>
            <person name="Chen H.Y."/>
            <person name="Chen S.E."/>
            <person name="Zhou L.G."/>
            <person name="Ni X.B."/>
            <person name="Tian J.H."/>
            <person name="Sheng Y."/>
            <person name="Liu T."/>
            <person name="Pan Y.S."/>
            <person name="Xia L.Y."/>
            <person name="Li J."/>
            <person name="Zhao F."/>
            <person name="Cao W.C."/>
        </authorList>
    </citation>
    <scope>NUCLEOTIDE SEQUENCE [LARGE SCALE GENOMIC DNA]</scope>
    <source>
        <strain evidence="1">HaeL-2018</strain>
    </source>
</reference>
<organism evidence="1 2">
    <name type="scientific">Haemaphysalis longicornis</name>
    <name type="common">Bush tick</name>
    <dbReference type="NCBI Taxonomy" id="44386"/>
    <lineage>
        <taxon>Eukaryota</taxon>
        <taxon>Metazoa</taxon>
        <taxon>Ecdysozoa</taxon>
        <taxon>Arthropoda</taxon>
        <taxon>Chelicerata</taxon>
        <taxon>Arachnida</taxon>
        <taxon>Acari</taxon>
        <taxon>Parasitiformes</taxon>
        <taxon>Ixodida</taxon>
        <taxon>Ixodoidea</taxon>
        <taxon>Ixodidae</taxon>
        <taxon>Haemaphysalinae</taxon>
        <taxon>Haemaphysalis</taxon>
    </lineage>
</organism>
<comment type="caution">
    <text evidence="1">The sequence shown here is derived from an EMBL/GenBank/DDBJ whole genome shotgun (WGS) entry which is preliminary data.</text>
</comment>
<keyword evidence="2" id="KW-1185">Reference proteome</keyword>
<evidence type="ECO:0000313" key="1">
    <source>
        <dbReference type="EMBL" id="KAH9367485.1"/>
    </source>
</evidence>
<name>A0A9J6FWM4_HAELO</name>
<dbReference type="OrthoDB" id="6502337at2759"/>
<gene>
    <name evidence="1" type="ORF">HPB48_000437</name>
</gene>
<dbReference type="Proteomes" id="UP000821853">
    <property type="component" value="Chromosome 2"/>
</dbReference>
<accession>A0A9J6FWM4</accession>
<dbReference type="EMBL" id="JABSTR010000004">
    <property type="protein sequence ID" value="KAH9367485.1"/>
    <property type="molecule type" value="Genomic_DNA"/>
</dbReference>
<evidence type="ECO:0000313" key="2">
    <source>
        <dbReference type="Proteomes" id="UP000821853"/>
    </source>
</evidence>
<dbReference type="VEuPathDB" id="VectorBase:HLOH_060030"/>
<proteinExistence type="predicted"/>
<dbReference type="AlphaFoldDB" id="A0A9J6FWM4"/>
<protein>
    <submittedName>
        <fullName evidence="1">Uncharacterized protein</fullName>
    </submittedName>
</protein>